<protein>
    <recommendedName>
        <fullName evidence="2">GTPase HflX</fullName>
    </recommendedName>
</protein>
<evidence type="ECO:0008006" key="2">
    <source>
        <dbReference type="Google" id="ProtNLM"/>
    </source>
</evidence>
<dbReference type="EMBL" id="BARS01058199">
    <property type="protein sequence ID" value="GAG46337.1"/>
    <property type="molecule type" value="Genomic_DNA"/>
</dbReference>
<reference evidence="1" key="1">
    <citation type="journal article" date="2014" name="Front. Microbiol.">
        <title>High frequency of phylogenetically diverse reductive dehalogenase-homologous genes in deep subseafloor sedimentary metagenomes.</title>
        <authorList>
            <person name="Kawai M."/>
            <person name="Futagami T."/>
            <person name="Toyoda A."/>
            <person name="Takaki Y."/>
            <person name="Nishi S."/>
            <person name="Hori S."/>
            <person name="Arai W."/>
            <person name="Tsubouchi T."/>
            <person name="Morono Y."/>
            <person name="Uchiyama I."/>
            <person name="Ito T."/>
            <person name="Fujiyama A."/>
            <person name="Inagaki F."/>
            <person name="Takami H."/>
        </authorList>
    </citation>
    <scope>NUCLEOTIDE SEQUENCE</scope>
    <source>
        <strain evidence="1">Expedition CK06-06</strain>
    </source>
</reference>
<accession>X0YGJ4</accession>
<gene>
    <name evidence="1" type="ORF">S01H1_84992</name>
</gene>
<organism evidence="1">
    <name type="scientific">marine sediment metagenome</name>
    <dbReference type="NCBI Taxonomy" id="412755"/>
    <lineage>
        <taxon>unclassified sequences</taxon>
        <taxon>metagenomes</taxon>
        <taxon>ecological metagenomes</taxon>
    </lineage>
</organism>
<sequence>ILKVFNKVDIIRQSGALEILETMFPDGIYISARTGMGLGSLGRAVVEMYKGKELLLRVVSSQANGKVQSFLRGHGRILQELYEKDAVFIEVWLGQNQLADLKKLGAKSVEIV</sequence>
<proteinExistence type="predicted"/>
<evidence type="ECO:0000313" key="1">
    <source>
        <dbReference type="EMBL" id="GAG46337.1"/>
    </source>
</evidence>
<dbReference type="AlphaFoldDB" id="X0YGJ4"/>
<comment type="caution">
    <text evidence="1">The sequence shown here is derived from an EMBL/GenBank/DDBJ whole genome shotgun (WGS) entry which is preliminary data.</text>
</comment>
<name>X0YGJ4_9ZZZZ</name>
<feature type="non-terminal residue" evidence="1">
    <location>
        <position position="1"/>
    </location>
</feature>
<dbReference type="SUPFAM" id="SSF52540">
    <property type="entry name" value="P-loop containing nucleoside triphosphate hydrolases"/>
    <property type="match status" value="1"/>
</dbReference>
<feature type="non-terminal residue" evidence="1">
    <location>
        <position position="112"/>
    </location>
</feature>
<dbReference type="InterPro" id="IPR027417">
    <property type="entry name" value="P-loop_NTPase"/>
</dbReference>